<protein>
    <submittedName>
        <fullName evidence="6">Molybdate transport system substrate-binding protein</fullName>
    </submittedName>
</protein>
<dbReference type="InterPro" id="IPR044084">
    <property type="entry name" value="AvModA-like_subst-bd"/>
</dbReference>
<dbReference type="GO" id="GO:0015689">
    <property type="term" value="P:molybdate ion transport"/>
    <property type="evidence" value="ECO:0007669"/>
    <property type="project" value="InterPro"/>
</dbReference>
<dbReference type="Proteomes" id="UP000199356">
    <property type="component" value="Unassembled WGS sequence"/>
</dbReference>
<dbReference type="PANTHER" id="PTHR30632:SF14">
    <property type="entry name" value="TUNGSTATE_MOLYBDATE_CHROMATE-BINDING PROTEIN MODA"/>
    <property type="match status" value="1"/>
</dbReference>
<dbReference type="OrthoDB" id="9785015at2"/>
<dbReference type="SUPFAM" id="SSF53850">
    <property type="entry name" value="Periplasmic binding protein-like II"/>
    <property type="match status" value="1"/>
</dbReference>
<dbReference type="NCBIfam" id="TIGR01256">
    <property type="entry name" value="modA"/>
    <property type="match status" value="1"/>
</dbReference>
<dbReference type="PANTHER" id="PTHR30632">
    <property type="entry name" value="MOLYBDATE-BINDING PERIPLASMIC PROTEIN"/>
    <property type="match status" value="1"/>
</dbReference>
<dbReference type="RefSeq" id="WP_093419955.1">
    <property type="nucleotide sequence ID" value="NZ_FOXA01000004.1"/>
</dbReference>
<feature type="binding site" evidence="4">
    <location>
        <position position="59"/>
    </location>
    <ligand>
        <name>molybdate</name>
        <dbReference type="ChEBI" id="CHEBI:36264"/>
    </ligand>
</feature>
<dbReference type="Gene3D" id="3.40.190.10">
    <property type="entry name" value="Periplasmic binding protein-like II"/>
    <property type="match status" value="2"/>
</dbReference>
<evidence type="ECO:0000313" key="6">
    <source>
        <dbReference type="EMBL" id="SFP28058.1"/>
    </source>
</evidence>
<proteinExistence type="inferred from homology"/>
<feature type="binding site" evidence="4">
    <location>
        <position position="160"/>
    </location>
    <ligand>
        <name>molybdate</name>
        <dbReference type="ChEBI" id="CHEBI:36264"/>
    </ligand>
</feature>
<comment type="similarity">
    <text evidence="1">Belongs to the bacterial solute-binding protein ModA family.</text>
</comment>
<feature type="signal peptide" evidence="5">
    <location>
        <begin position="1"/>
        <end position="22"/>
    </location>
</feature>
<dbReference type="EMBL" id="FOXA01000004">
    <property type="protein sequence ID" value="SFP28058.1"/>
    <property type="molecule type" value="Genomic_DNA"/>
</dbReference>
<keyword evidence="2 4" id="KW-0479">Metal-binding</keyword>
<sequence length="245" mass="25748">MKKLAVIAVALALQALPFRGTAGTVSVAVAANVLPAIEEMAETFARETDHGLRISSGSTGRLYAQIRAGAPYDVFLAADAERPERLEGDGLVERRRTYALGRLALVGPPGTLDDPAAALRGQRLTVADPAVAPYGLAAMETLTALGLKPQDVRLVTGESVGQTAMFVATGNAPYGFLARSLLPQVRAARDVDVWDVPPDHHAPIRQDAALLSRGASAEAALAFWDWLQGDAARAILSSAGYEVPD</sequence>
<dbReference type="Pfam" id="PF13531">
    <property type="entry name" value="SBP_bac_11"/>
    <property type="match status" value="1"/>
</dbReference>
<feature type="chain" id="PRO_5011447855" evidence="5">
    <location>
        <begin position="23"/>
        <end position="245"/>
    </location>
</feature>
<dbReference type="PIRSF" id="PIRSF004846">
    <property type="entry name" value="ModA"/>
    <property type="match status" value="1"/>
</dbReference>
<keyword evidence="4" id="KW-0500">Molybdenum</keyword>
<evidence type="ECO:0000256" key="3">
    <source>
        <dbReference type="ARBA" id="ARBA00022729"/>
    </source>
</evidence>
<dbReference type="InterPro" id="IPR005950">
    <property type="entry name" value="ModA"/>
</dbReference>
<organism evidence="6 7">
    <name type="scientific">Tranquillimonas alkanivorans</name>
    <dbReference type="NCBI Taxonomy" id="441119"/>
    <lineage>
        <taxon>Bacteria</taxon>
        <taxon>Pseudomonadati</taxon>
        <taxon>Pseudomonadota</taxon>
        <taxon>Alphaproteobacteria</taxon>
        <taxon>Rhodobacterales</taxon>
        <taxon>Roseobacteraceae</taxon>
        <taxon>Tranquillimonas</taxon>
    </lineage>
</organism>
<dbReference type="CDD" id="cd13539">
    <property type="entry name" value="PBP2_AvModA"/>
    <property type="match status" value="1"/>
</dbReference>
<evidence type="ECO:0000313" key="7">
    <source>
        <dbReference type="Proteomes" id="UP000199356"/>
    </source>
</evidence>
<dbReference type="GO" id="GO:0030973">
    <property type="term" value="F:molybdate ion binding"/>
    <property type="evidence" value="ECO:0007669"/>
    <property type="project" value="InterPro"/>
</dbReference>
<evidence type="ECO:0000256" key="2">
    <source>
        <dbReference type="ARBA" id="ARBA00022723"/>
    </source>
</evidence>
<gene>
    <name evidence="6" type="ORF">SAMN04488047_104197</name>
</gene>
<reference evidence="6 7" key="1">
    <citation type="submission" date="2016-10" db="EMBL/GenBank/DDBJ databases">
        <authorList>
            <person name="de Groot N.N."/>
        </authorList>
    </citation>
    <scope>NUCLEOTIDE SEQUENCE [LARGE SCALE GENOMIC DNA]</scope>
    <source>
        <strain evidence="6 7">DSM 19547</strain>
    </source>
</reference>
<evidence type="ECO:0000256" key="4">
    <source>
        <dbReference type="PIRSR" id="PIRSR004846-1"/>
    </source>
</evidence>
<dbReference type="AlphaFoldDB" id="A0A1I5P1S9"/>
<dbReference type="GO" id="GO:0046872">
    <property type="term" value="F:metal ion binding"/>
    <property type="evidence" value="ECO:0007669"/>
    <property type="project" value="UniProtKB-KW"/>
</dbReference>
<keyword evidence="7" id="KW-1185">Reference proteome</keyword>
<keyword evidence="3 5" id="KW-0732">Signal</keyword>
<dbReference type="STRING" id="441119.SAMN04488047_104197"/>
<accession>A0A1I5P1S9</accession>
<dbReference type="InterPro" id="IPR050682">
    <property type="entry name" value="ModA/WtpA"/>
</dbReference>
<evidence type="ECO:0000256" key="5">
    <source>
        <dbReference type="SAM" id="SignalP"/>
    </source>
</evidence>
<evidence type="ECO:0000256" key="1">
    <source>
        <dbReference type="ARBA" id="ARBA00009175"/>
    </source>
</evidence>
<name>A0A1I5P1S9_9RHOB</name>